<dbReference type="InterPro" id="IPR031325">
    <property type="entry name" value="RHS_repeat"/>
</dbReference>
<evidence type="ECO:0000313" key="4">
    <source>
        <dbReference type="EMBL" id="QHI69274.1"/>
    </source>
</evidence>
<accession>A0A6P1M9N0</accession>
<evidence type="ECO:0000259" key="3">
    <source>
        <dbReference type="Pfam" id="PF25023"/>
    </source>
</evidence>
<feature type="domain" description="Teneurin-like YD-shell" evidence="3">
    <location>
        <begin position="1852"/>
        <end position="2032"/>
    </location>
</feature>
<dbReference type="InterPro" id="IPR056823">
    <property type="entry name" value="TEN-like_YD-shell"/>
</dbReference>
<feature type="chain" id="PRO_5026929055" description="Teneurin-like YD-shell domain-containing protein" evidence="2">
    <location>
        <begin position="24"/>
        <end position="2278"/>
    </location>
</feature>
<organism evidence="4 5">
    <name type="scientific">Tichowtungia aerotolerans</name>
    <dbReference type="NCBI Taxonomy" id="2697043"/>
    <lineage>
        <taxon>Bacteria</taxon>
        <taxon>Pseudomonadati</taxon>
        <taxon>Kiritimatiellota</taxon>
        <taxon>Tichowtungiia</taxon>
        <taxon>Tichowtungiales</taxon>
        <taxon>Tichowtungiaceae</taxon>
        <taxon>Tichowtungia</taxon>
    </lineage>
</organism>
<dbReference type="Proteomes" id="UP000464954">
    <property type="component" value="Chromosome"/>
</dbReference>
<dbReference type="InterPro" id="IPR022385">
    <property type="entry name" value="Rhs_assc_core"/>
</dbReference>
<feature type="signal peptide" evidence="2">
    <location>
        <begin position="1"/>
        <end position="23"/>
    </location>
</feature>
<proteinExistence type="predicted"/>
<protein>
    <recommendedName>
        <fullName evidence="3">Teneurin-like YD-shell domain-containing protein</fullName>
    </recommendedName>
</protein>
<dbReference type="InterPro" id="IPR006530">
    <property type="entry name" value="YD"/>
</dbReference>
<keyword evidence="1" id="KW-0677">Repeat</keyword>
<keyword evidence="5" id="KW-1185">Reference proteome</keyword>
<gene>
    <name evidence="4" type="ORF">GT409_07365</name>
</gene>
<dbReference type="KEGG" id="taer:GT409_07365"/>
<dbReference type="NCBIfam" id="TIGR01643">
    <property type="entry name" value="YD_repeat_2x"/>
    <property type="match status" value="1"/>
</dbReference>
<dbReference type="InterPro" id="IPR050708">
    <property type="entry name" value="T6SS_VgrG/RHS"/>
</dbReference>
<dbReference type="Gene3D" id="2.180.10.10">
    <property type="entry name" value="RHS repeat-associated core"/>
    <property type="match status" value="2"/>
</dbReference>
<dbReference type="PANTHER" id="PTHR32305">
    <property type="match status" value="1"/>
</dbReference>
<evidence type="ECO:0000256" key="2">
    <source>
        <dbReference type="SAM" id="SignalP"/>
    </source>
</evidence>
<evidence type="ECO:0000256" key="1">
    <source>
        <dbReference type="ARBA" id="ARBA00022737"/>
    </source>
</evidence>
<reference evidence="4 5" key="1">
    <citation type="submission" date="2020-01" db="EMBL/GenBank/DDBJ databases">
        <title>Ponticoccus aerotolerans gen. nov., sp. nov., an anaerobic bacterium and proposal of Ponticoccusceae fam. nov., Ponticoccusles ord. nov. and Ponticoccuse classis nov. in the phylum Kiritimatiellaeota.</title>
        <authorList>
            <person name="Zhou L.Y."/>
            <person name="Du Z.J."/>
        </authorList>
    </citation>
    <scope>NUCLEOTIDE SEQUENCE [LARGE SCALE GENOMIC DNA]</scope>
    <source>
        <strain evidence="4 5">S-5007</strain>
    </source>
</reference>
<dbReference type="EMBL" id="CP047593">
    <property type="protein sequence ID" value="QHI69274.1"/>
    <property type="molecule type" value="Genomic_DNA"/>
</dbReference>
<dbReference type="RefSeq" id="WP_160628447.1">
    <property type="nucleotide sequence ID" value="NZ_CP047593.1"/>
</dbReference>
<evidence type="ECO:0000313" key="5">
    <source>
        <dbReference type="Proteomes" id="UP000464954"/>
    </source>
</evidence>
<keyword evidence="2" id="KW-0732">Signal</keyword>
<dbReference type="Pfam" id="PF05593">
    <property type="entry name" value="RHS_repeat"/>
    <property type="match status" value="1"/>
</dbReference>
<dbReference type="PANTHER" id="PTHR32305:SF15">
    <property type="entry name" value="PROTEIN RHSA-RELATED"/>
    <property type="match status" value="1"/>
</dbReference>
<dbReference type="Pfam" id="PF25023">
    <property type="entry name" value="TEN_YD-shell"/>
    <property type="match status" value="1"/>
</dbReference>
<name>A0A6P1M9N0_9BACT</name>
<dbReference type="NCBIfam" id="TIGR03696">
    <property type="entry name" value="Rhs_assc_core"/>
    <property type="match status" value="1"/>
</dbReference>
<sequence length="2278" mass="251415">MKKSRPINACTIFAIFLWGCVAAMGNTLPERVLTDMSTVDVLYKSVSEYKTKTGFSEDDYVDPPPYSGRRYLGLSTIITSSFSDFISGGACFAGPVYWNTQASCTWVTEESIDLSKHPTWTSTPGDYLQVIYSGTYHKQRDTATLEFNSLDNPGVYKYIVKNITENATRNAELSWSGKKTTRTQTDSYTFDETFYSSSSDEHTDTFSVNDPWLYISPEVTNYVFFNEFTTAAFCAKTRALLNTKSYSGDWAVDNGFDLALRNLWYEESLQLKKSIYKIRVQTDSLDQGVRYKVQWTEMFLPEWYPYEGDVQVLQHRTFSFVATGGTVESPEYELVPPKQNGYVHVVVDEPDFVIDPILFEESWLPPDEKSTTQVFAGIKNPKDPGQKASYLSRIRWKILPVKDGKLLSTSISGQGTTVDLAKALLRAGDETGSIYVMAYDSEKPGVYAVEKFYIACGPCSDGICGKVENECVSLEIGLGKAADGSSAGSLSVLEKEPNPYIYSPVSLHYPIDETGLSDVIRDEHGTVRQVKTASLIADVVVPENLVVITTNASYTTTNYAGYEVRLYVPSAVAGTSNGLFQIAAGVDPYRVWRIEDPELLAGDGDQVRVREILNGISGSKTNSSLFVWDSSLNGWELQKGDGAQIIKRGSVVAGDTDTRTLLITDAFGNDATETHRVYRDYSWGTVLIQEIQDPNGSALTTDYTYYNDETDPARMGKLESVKYPDGSWIKYFYDDEGRESSVWSPWLNVTLEQAAASNCKRVDTGYEPIDSADVAQTNSYVLLKPRVVTEYIEDTPVKKTAYAYYTNATERIEKTVVYDDPVSGSYADTNNQISTAVYYLEDDANADLADKIKRTVSAEGLTANYGYLRGNFSWIDRTAGSFAFTANTNGAWLCETVTNGIVSSPAGVANKTTMEVSYRNEYGGVELSETHVYTGSSYERISWTASEYDYNLSYPDAVGHVINRYFSDGTMEENDWSSCCGLEGIINRQGQQELYNYDALERRDDVTRLGEGTQPDIGIIYGFDAAGRQVSMTEAGGGLTRTTASTYDLAGRLQSSTNEAGLATSYIYENGGRISSVTLPGGATQVTENYIDGRTKRVSGSAVIEQTYEYGFDGTNLWTKVYSGPLGPGSPRWEKTVSDADGKPLRTERPGFGGVLLTTKYTNNTKGQLVKIEEFEGTALKRVTINEYDDLGNVVRSGLDEDQDGVLELASMDRITDTDFSYWNDWTNWWQRSTSVSYPKGNNAFALTNSVTKTRLTGLGSAGTNGILTGESVSKDVFGSETVSESWVSRTNKTITQVVDIPTSTDDQISITVNGLLQSVQSASGGGTVQYGYDGLGRQTTVVDPRIGTATTHYNSKGQVDWTEDTHGVKTGYAYDSETGQRFSSSITNGSEIITTYTEFDDLGNLVHQWGSAAYPVAYDYDDFGQKTHLHTYRGGSNWIASVWAGDSEQADTTEWLYDQTTGLVTNKLYADGKGPSYTYWPDGKLKTRTWARSDGGQPLSTTYTYADTGELLSTDYSDDTDDISCTYYRTGQQKTVTDAQGVHSFEYTDEGLLDVEKLDGVEVIDRKHDSFGHNAGYDVDDASSFVSYGYDSYGRFSVITSTVDSASSVIDYSYVPDTGLISGYTAHTEGSAASLFVTKGYESDRNIISGITNQVVGGTNAGVISSFTYTNDDLGRRTRRDDVRGGLHAQDSALYSTYWNFGYNSRSEMTNAVRRFSDSTPVVGQSKSYQYDSIGNRKNVDATSPSRSEVYTANELNQYTSRMIPGFVDVSGIAATNATVTVRDAAHAELPVPVTRQDDYFYTAYSVSNSTAAFTNSLEINAVINPPGTNDPDIVETAVRPAFVPQTPEQLQYDDDGNLTTDGKNIYVYNAENRLVLVSNFQYQVSYSYDYQGRMFKRTVNGVQHDYQWDGWNIIRETSHSATNVFTWGLDLSGSLQGAGGVGGLMSASLGGTNVFYGFDANGNVTDLVRSDGSVAAQYDYDSFGNLLIDSATISGNPFKFSTKFWEPETGLLHYELRPYLPKIGRWLSRDPIEEDGGLNLYVFTKNAVVNSFDLLGAAEFVESPTPIPKISYSLIHRDDGLLRKATQSEYLFYSVGVGLFNQSSVAKTLLKQFMLKEGEGLLLSAQQLRLAKPEIRTVLLDQIIKSKRRDSDLFILKATWIPAAANENGTFGRAWARIGGEVCLSNDDESWSFDGEVFFHDLYDFDSAPPSWSDAHLPAPSWPFPYPYKRSGGTGGAGDKVKWAEKHIPGVPFYVRSVVVRVRGESSTGFLNLNSD</sequence>